<evidence type="ECO:0000313" key="8">
    <source>
        <dbReference type="Proteomes" id="UP000001693"/>
    </source>
</evidence>
<name>B1Y435_LEPCP</name>
<proteinExistence type="inferred from homology"/>
<dbReference type="KEGG" id="lch:Lcho_2291"/>
<dbReference type="OrthoDB" id="9807055at2"/>
<dbReference type="Gene3D" id="3.90.1720.10">
    <property type="entry name" value="endopeptidase domain like (from Nostoc punctiforme)"/>
    <property type="match status" value="1"/>
</dbReference>
<gene>
    <name evidence="7" type="ordered locus">Lcho_2291</name>
</gene>
<dbReference type="EMBL" id="CP001013">
    <property type="protein sequence ID" value="ACB34557.1"/>
    <property type="molecule type" value="Genomic_DNA"/>
</dbReference>
<keyword evidence="3" id="KW-0378">Hydrolase</keyword>
<dbReference type="PANTHER" id="PTHR47053:SF1">
    <property type="entry name" value="MUREIN DD-ENDOPEPTIDASE MEPH-RELATED"/>
    <property type="match status" value="1"/>
</dbReference>
<keyword evidence="2" id="KW-0645">Protease</keyword>
<feature type="chain" id="PRO_5002770496" evidence="5">
    <location>
        <begin position="26"/>
        <end position="242"/>
    </location>
</feature>
<organism evidence="7 8">
    <name type="scientific">Leptothrix cholodnii (strain ATCC 51168 / LMG 8142 / SP-6)</name>
    <name type="common">Leptothrix discophora (strain SP-6)</name>
    <dbReference type="NCBI Taxonomy" id="395495"/>
    <lineage>
        <taxon>Bacteria</taxon>
        <taxon>Pseudomonadati</taxon>
        <taxon>Pseudomonadota</taxon>
        <taxon>Betaproteobacteria</taxon>
        <taxon>Burkholderiales</taxon>
        <taxon>Sphaerotilaceae</taxon>
        <taxon>Leptothrix</taxon>
    </lineage>
</organism>
<keyword evidence="4" id="KW-0788">Thiol protease</keyword>
<dbReference type="HOGENOM" id="CLU_016043_7_1_4"/>
<dbReference type="InterPro" id="IPR051202">
    <property type="entry name" value="Peptidase_C40"/>
</dbReference>
<dbReference type="GO" id="GO:0006508">
    <property type="term" value="P:proteolysis"/>
    <property type="evidence" value="ECO:0007669"/>
    <property type="project" value="UniProtKB-KW"/>
</dbReference>
<dbReference type="MEROPS" id="C40.006"/>
<evidence type="ECO:0000256" key="1">
    <source>
        <dbReference type="ARBA" id="ARBA00007074"/>
    </source>
</evidence>
<feature type="domain" description="NlpC/P60" evidence="6">
    <location>
        <begin position="83"/>
        <end position="209"/>
    </location>
</feature>
<dbReference type="eggNOG" id="COG0791">
    <property type="taxonomic scope" value="Bacteria"/>
</dbReference>
<dbReference type="InterPro" id="IPR038765">
    <property type="entry name" value="Papain-like_cys_pep_sf"/>
</dbReference>
<evidence type="ECO:0000256" key="5">
    <source>
        <dbReference type="SAM" id="SignalP"/>
    </source>
</evidence>
<dbReference type="RefSeq" id="WP_012347315.1">
    <property type="nucleotide sequence ID" value="NC_010524.1"/>
</dbReference>
<feature type="signal peptide" evidence="5">
    <location>
        <begin position="1"/>
        <end position="25"/>
    </location>
</feature>
<accession>B1Y435</accession>
<keyword evidence="8" id="KW-1185">Reference proteome</keyword>
<dbReference type="STRING" id="395495.Lcho_2291"/>
<dbReference type="SUPFAM" id="SSF54001">
    <property type="entry name" value="Cysteine proteinases"/>
    <property type="match status" value="1"/>
</dbReference>
<dbReference type="Pfam" id="PF00877">
    <property type="entry name" value="NLPC_P60"/>
    <property type="match status" value="1"/>
</dbReference>
<dbReference type="Proteomes" id="UP000001693">
    <property type="component" value="Chromosome"/>
</dbReference>
<evidence type="ECO:0000259" key="6">
    <source>
        <dbReference type="PROSITE" id="PS51935"/>
    </source>
</evidence>
<dbReference type="PROSITE" id="PS51935">
    <property type="entry name" value="NLPC_P60"/>
    <property type="match status" value="1"/>
</dbReference>
<dbReference type="AlphaFoldDB" id="B1Y435"/>
<protein>
    <submittedName>
        <fullName evidence="7">NLP/P60 protein</fullName>
    </submittedName>
</protein>
<evidence type="ECO:0000256" key="3">
    <source>
        <dbReference type="ARBA" id="ARBA00022801"/>
    </source>
</evidence>
<keyword evidence="5" id="KW-0732">Signal</keyword>
<dbReference type="InterPro" id="IPR000064">
    <property type="entry name" value="NLP_P60_dom"/>
</dbReference>
<sequence precursor="true">MLQIRTFFRLACVVALTGLGLGASAAPVDAGAAPVVSTAVPAKPTNLIGTSADAVARFLQESGVLASTETAGASTDALMQQVRNTASDLVVSAMDFLGVRYRRGGTSADTGFDCSGFTRHVFENSVGLLLPRRSRDQASLAGLLNVKRDELKPGDLVFFNTMRSAFSHVGIYVGDGKFIHSPRTGSTVRIEDMGEAYWTKRFNGARRAPSLAESSSLSAKLQAEVQAKTSAFSGDASVSATR</sequence>
<dbReference type="PANTHER" id="PTHR47053">
    <property type="entry name" value="MUREIN DD-ENDOPEPTIDASE MEPH-RELATED"/>
    <property type="match status" value="1"/>
</dbReference>
<evidence type="ECO:0000256" key="2">
    <source>
        <dbReference type="ARBA" id="ARBA00022670"/>
    </source>
</evidence>
<evidence type="ECO:0000256" key="4">
    <source>
        <dbReference type="ARBA" id="ARBA00022807"/>
    </source>
</evidence>
<evidence type="ECO:0000313" key="7">
    <source>
        <dbReference type="EMBL" id="ACB34557.1"/>
    </source>
</evidence>
<comment type="similarity">
    <text evidence="1">Belongs to the peptidase C40 family.</text>
</comment>
<dbReference type="GO" id="GO:0008234">
    <property type="term" value="F:cysteine-type peptidase activity"/>
    <property type="evidence" value="ECO:0007669"/>
    <property type="project" value="UniProtKB-KW"/>
</dbReference>
<reference evidence="7 8" key="1">
    <citation type="submission" date="2008-03" db="EMBL/GenBank/DDBJ databases">
        <title>Complete sequence of Leptothrix cholodnii SP-6.</title>
        <authorList>
            <consortium name="US DOE Joint Genome Institute"/>
            <person name="Copeland A."/>
            <person name="Lucas S."/>
            <person name="Lapidus A."/>
            <person name="Glavina del Rio T."/>
            <person name="Dalin E."/>
            <person name="Tice H."/>
            <person name="Bruce D."/>
            <person name="Goodwin L."/>
            <person name="Pitluck S."/>
            <person name="Chertkov O."/>
            <person name="Brettin T."/>
            <person name="Detter J.C."/>
            <person name="Han C."/>
            <person name="Kuske C.R."/>
            <person name="Schmutz J."/>
            <person name="Larimer F."/>
            <person name="Land M."/>
            <person name="Hauser L."/>
            <person name="Kyrpides N."/>
            <person name="Lykidis A."/>
            <person name="Emerson D."/>
            <person name="Richardson P."/>
        </authorList>
    </citation>
    <scope>NUCLEOTIDE SEQUENCE [LARGE SCALE GENOMIC DNA]</scope>
    <source>
        <strain evidence="8">ATCC 51168 / LMG 8142 / SP-6</strain>
    </source>
</reference>